<dbReference type="Proteomes" id="UP001631969">
    <property type="component" value="Unassembled WGS sequence"/>
</dbReference>
<dbReference type="EMBL" id="JBJURJ010000001">
    <property type="protein sequence ID" value="MFM9326723.1"/>
    <property type="molecule type" value="Genomic_DNA"/>
</dbReference>
<reference evidence="1" key="1">
    <citation type="submission" date="2024-12" db="EMBL/GenBank/DDBJ databases">
        <authorList>
            <person name="Wu N."/>
        </authorList>
    </citation>
    <scope>NUCLEOTIDE SEQUENCE</scope>
    <source>
        <strain evidence="1">P15</strain>
    </source>
</reference>
<keyword evidence="2" id="KW-1185">Reference proteome</keyword>
<accession>A0ACC7NQE3</accession>
<organism evidence="1 2">
    <name type="scientific">Paenibacillus mesotrionivorans</name>
    <dbReference type="NCBI Taxonomy" id="3160968"/>
    <lineage>
        <taxon>Bacteria</taxon>
        <taxon>Bacillati</taxon>
        <taxon>Bacillota</taxon>
        <taxon>Bacilli</taxon>
        <taxon>Bacillales</taxon>
        <taxon>Paenibacillaceae</taxon>
        <taxon>Paenibacillus</taxon>
    </lineage>
</organism>
<comment type="caution">
    <text evidence="1">The sequence shown here is derived from an EMBL/GenBank/DDBJ whole genome shotgun (WGS) entry which is preliminary data.</text>
</comment>
<sequence>MDIFVCMLGMVALAAGYTDLRHRKIPNWLSVAGLCGGMLGHVWAGGLTGLGRSFAGAGLGFAVMLLLYMFKAVGAGDVKLFAAIGAISGPLLTFSTITYSVLWAGVIGFGILLYQRRLIANGKGMLLAVTGFLLIRQKLAIDERLTLRFPFMAAVIPGICTALWETGSKGVPVWML</sequence>
<evidence type="ECO:0000313" key="2">
    <source>
        <dbReference type="Proteomes" id="UP001631969"/>
    </source>
</evidence>
<evidence type="ECO:0000313" key="1">
    <source>
        <dbReference type="EMBL" id="MFM9326723.1"/>
    </source>
</evidence>
<gene>
    <name evidence="1" type="ORF">ACI1P1_00290</name>
</gene>
<proteinExistence type="predicted"/>
<name>A0ACC7NQE3_9BACL</name>
<protein>
    <submittedName>
        <fullName evidence="1">Prepilin peptidase</fullName>
    </submittedName>
</protein>